<feature type="non-terminal residue" evidence="2">
    <location>
        <position position="72"/>
    </location>
</feature>
<proteinExistence type="predicted"/>
<gene>
    <name evidence="2" type="ORF">ES288_D03G064700v1</name>
</gene>
<name>A0A5D2D432_GOSDA</name>
<dbReference type="AlphaFoldDB" id="A0A5D2D432"/>
<dbReference type="EMBL" id="CM017703">
    <property type="protein sequence ID" value="TYG75838.1"/>
    <property type="molecule type" value="Genomic_DNA"/>
</dbReference>
<keyword evidence="1" id="KW-1133">Transmembrane helix</keyword>
<evidence type="ECO:0000256" key="1">
    <source>
        <dbReference type="SAM" id="Phobius"/>
    </source>
</evidence>
<sequence>MVKVRVNMLPRKRKAVDGREREHKLSEVHMKDEAGLNFFLCMCSKLDFYLPLHPFLVAVFEILFYKKKSKIL</sequence>
<evidence type="ECO:0000313" key="3">
    <source>
        <dbReference type="Proteomes" id="UP000323506"/>
    </source>
</evidence>
<reference evidence="2 3" key="1">
    <citation type="submission" date="2019-06" db="EMBL/GenBank/DDBJ databases">
        <title>WGS assembly of Gossypium darwinii.</title>
        <authorList>
            <person name="Chen Z.J."/>
            <person name="Sreedasyam A."/>
            <person name="Ando A."/>
            <person name="Song Q."/>
            <person name="De L."/>
            <person name="Hulse-Kemp A."/>
            <person name="Ding M."/>
            <person name="Ye W."/>
            <person name="Kirkbride R."/>
            <person name="Jenkins J."/>
            <person name="Plott C."/>
            <person name="Lovell J."/>
            <person name="Lin Y.-M."/>
            <person name="Vaughn R."/>
            <person name="Liu B."/>
            <person name="Li W."/>
            <person name="Simpson S."/>
            <person name="Scheffler B."/>
            <person name="Saski C."/>
            <person name="Grover C."/>
            <person name="Hu G."/>
            <person name="Conover J."/>
            <person name="Carlson J."/>
            <person name="Shu S."/>
            <person name="Boston L."/>
            <person name="Williams M."/>
            <person name="Peterson D."/>
            <person name="Mcgee K."/>
            <person name="Jones D."/>
            <person name="Wendel J."/>
            <person name="Stelly D."/>
            <person name="Grimwood J."/>
            <person name="Schmutz J."/>
        </authorList>
    </citation>
    <scope>NUCLEOTIDE SEQUENCE [LARGE SCALE GENOMIC DNA]</scope>
    <source>
        <strain evidence="2">1808015.09</strain>
    </source>
</reference>
<feature type="transmembrane region" description="Helical" evidence="1">
    <location>
        <begin position="48"/>
        <end position="65"/>
    </location>
</feature>
<evidence type="ECO:0000313" key="2">
    <source>
        <dbReference type="EMBL" id="TYG75838.1"/>
    </source>
</evidence>
<keyword evidence="3" id="KW-1185">Reference proteome</keyword>
<organism evidence="2 3">
    <name type="scientific">Gossypium darwinii</name>
    <name type="common">Darwin's cotton</name>
    <name type="synonym">Gossypium barbadense var. darwinii</name>
    <dbReference type="NCBI Taxonomy" id="34276"/>
    <lineage>
        <taxon>Eukaryota</taxon>
        <taxon>Viridiplantae</taxon>
        <taxon>Streptophyta</taxon>
        <taxon>Embryophyta</taxon>
        <taxon>Tracheophyta</taxon>
        <taxon>Spermatophyta</taxon>
        <taxon>Magnoliopsida</taxon>
        <taxon>eudicotyledons</taxon>
        <taxon>Gunneridae</taxon>
        <taxon>Pentapetalae</taxon>
        <taxon>rosids</taxon>
        <taxon>malvids</taxon>
        <taxon>Malvales</taxon>
        <taxon>Malvaceae</taxon>
        <taxon>Malvoideae</taxon>
        <taxon>Gossypium</taxon>
    </lineage>
</organism>
<dbReference type="Proteomes" id="UP000323506">
    <property type="component" value="Chromosome D03"/>
</dbReference>
<keyword evidence="1" id="KW-0812">Transmembrane</keyword>
<keyword evidence="1" id="KW-0472">Membrane</keyword>
<protein>
    <submittedName>
        <fullName evidence="2">Uncharacterized protein</fullName>
    </submittedName>
</protein>
<accession>A0A5D2D432</accession>